<feature type="transmembrane region" description="Helical" evidence="2">
    <location>
        <begin position="447"/>
        <end position="467"/>
    </location>
</feature>
<reference evidence="3 4" key="1">
    <citation type="submission" date="2018-06" db="EMBL/GenBank/DDBJ databases">
        <authorList>
            <consortium name="Pathogen Informatics"/>
            <person name="Doyle S."/>
        </authorList>
    </citation>
    <scope>NUCLEOTIDE SEQUENCE [LARGE SCALE GENOMIC DNA]</scope>
    <source>
        <strain evidence="3 4">NCTC11647</strain>
    </source>
</reference>
<evidence type="ECO:0000313" key="3">
    <source>
        <dbReference type="EMBL" id="SPY45977.1"/>
    </source>
</evidence>
<organism evidence="3 4">
    <name type="scientific">Photobacterium damselae</name>
    <dbReference type="NCBI Taxonomy" id="38293"/>
    <lineage>
        <taxon>Bacteria</taxon>
        <taxon>Pseudomonadati</taxon>
        <taxon>Pseudomonadota</taxon>
        <taxon>Gammaproteobacteria</taxon>
        <taxon>Vibrionales</taxon>
        <taxon>Vibrionaceae</taxon>
        <taxon>Photobacterium</taxon>
    </lineage>
</organism>
<dbReference type="OrthoDB" id="3239452at2"/>
<feature type="compositionally biased region" description="Basic and acidic residues" evidence="1">
    <location>
        <begin position="218"/>
        <end position="230"/>
    </location>
</feature>
<feature type="region of interest" description="Disordered" evidence="1">
    <location>
        <begin position="208"/>
        <end position="230"/>
    </location>
</feature>
<accession>A0A2T3Q2Z9</accession>
<feature type="compositionally biased region" description="Polar residues" evidence="1">
    <location>
        <begin position="208"/>
        <end position="217"/>
    </location>
</feature>
<keyword evidence="2" id="KW-0812">Transmembrane</keyword>
<keyword evidence="2" id="KW-0472">Membrane</keyword>
<dbReference type="RefSeq" id="WP_005307019.1">
    <property type="nucleotide sequence ID" value="NZ_JAATTX010000021.1"/>
</dbReference>
<evidence type="ECO:0000256" key="1">
    <source>
        <dbReference type="SAM" id="MobiDB-lite"/>
    </source>
</evidence>
<dbReference type="AlphaFoldDB" id="A0A2T3Q2Z9"/>
<name>A0A2T3Q2Z9_PHODM</name>
<feature type="transmembrane region" description="Helical" evidence="2">
    <location>
        <begin position="357"/>
        <end position="376"/>
    </location>
</feature>
<evidence type="ECO:0000256" key="2">
    <source>
        <dbReference type="SAM" id="Phobius"/>
    </source>
</evidence>
<feature type="transmembrane region" description="Helical" evidence="2">
    <location>
        <begin position="415"/>
        <end position="435"/>
    </location>
</feature>
<proteinExistence type="predicted"/>
<sequence>MTALVRKDFILMEELNKTIVQSLASSFALDFLLFEDKKGGDVATVHNVREHFRGDSSIHLSDSTKQEYASRGDYKPVKQDGNGQIVKDKKGNPIKVDLYHTHSNYIERGRADKKLHQEGKLHDVYRNNNMAYNEGRQLDHIISSHEVHNDPGRVLAGLTGSDIANKNTNFQSTHSYINNLKSAHSMDKFLNEIVPNTIETKKINIQNDQRKLSSMPNKTKEQQHKKRQLEDKIAKEKSHLETLESLDHEAMHKADADARKYYNQQINIEYYTSSKFIKNTGYESAKSGIKMGIRQALGIILAEVWFELKEHVPALFKDAQDNFTLELFLERIQLLAKNIWSRIKLRFKDLIEEFKNGAMAGAISSITTTILNIFFTTQKLLGRLIRETWSSLVSAAKLLFINPNKLPAGDLTREVIRILSTGVSVAMGVILNGHLANVMTFPFGTEIAAFLSAVATGLMTLGVTYFLDHSEIMQKVWSFLNQYKSEAKITLEYFQNVNKELDRFLVELTALEFNLSIAEMSHFTDSLESFSCEYEKCFVLAKEVERRGIELPFKAGDIESTRSWLKKL</sequence>
<dbReference type="Proteomes" id="UP000251647">
    <property type="component" value="Unassembled WGS sequence"/>
</dbReference>
<keyword evidence="2" id="KW-1133">Transmembrane helix</keyword>
<evidence type="ECO:0000313" key="4">
    <source>
        <dbReference type="Proteomes" id="UP000251647"/>
    </source>
</evidence>
<gene>
    <name evidence="3" type="ORF">NCTC11647_04322</name>
</gene>
<protein>
    <submittedName>
        <fullName evidence="3">Domain of uncharacterized function (DUF1994)</fullName>
    </submittedName>
</protein>
<dbReference type="EMBL" id="UATL01000008">
    <property type="protein sequence ID" value="SPY45977.1"/>
    <property type="molecule type" value="Genomic_DNA"/>
</dbReference>